<evidence type="ECO:0000313" key="6">
    <source>
        <dbReference type="Proteomes" id="UP000290378"/>
    </source>
</evidence>
<dbReference type="AlphaFoldDB" id="A0A6M8NL82"/>
<dbReference type="SUPFAM" id="SSF54768">
    <property type="entry name" value="dsRNA-binding domain-like"/>
    <property type="match status" value="1"/>
</dbReference>
<protein>
    <submittedName>
        <fullName evidence="5">DNA repair protein Rad52</fullName>
    </submittedName>
</protein>
<dbReference type="GO" id="GO:0045002">
    <property type="term" value="P:double-strand break repair via single-strand annealing"/>
    <property type="evidence" value="ECO:0007669"/>
    <property type="project" value="TreeGrafter"/>
</dbReference>
<name>A0A6M8NL82_9BACT</name>
<keyword evidence="6" id="KW-1185">Reference proteome</keyword>
<dbReference type="PANTHER" id="PTHR12132">
    <property type="entry name" value="DNA REPAIR AND RECOMBINATION PROTEIN RAD52, RAD59"/>
    <property type="match status" value="1"/>
</dbReference>
<dbReference type="RefSeq" id="WP_129012806.1">
    <property type="nucleotide sequence ID" value="NZ_CBCSEI010000001.1"/>
</dbReference>
<dbReference type="GO" id="GO:0000724">
    <property type="term" value="P:double-strand break repair via homologous recombination"/>
    <property type="evidence" value="ECO:0007669"/>
    <property type="project" value="TreeGrafter"/>
</dbReference>
<evidence type="ECO:0000256" key="2">
    <source>
        <dbReference type="ARBA" id="ARBA00022763"/>
    </source>
</evidence>
<keyword evidence="4" id="KW-0234">DNA repair</keyword>
<proteinExistence type="inferred from homology"/>
<evidence type="ECO:0000256" key="4">
    <source>
        <dbReference type="ARBA" id="ARBA00023204"/>
    </source>
</evidence>
<dbReference type="InterPro" id="IPR041247">
    <property type="entry name" value="Rad52_fam"/>
</dbReference>
<dbReference type="Proteomes" id="UP000290378">
    <property type="component" value="Unassembled WGS sequence"/>
</dbReference>
<accession>A0A6M8NL82</accession>
<keyword evidence="3" id="KW-0233">DNA recombination</keyword>
<dbReference type="Pfam" id="PF04098">
    <property type="entry name" value="Rad52_Rad22"/>
    <property type="match status" value="1"/>
</dbReference>
<dbReference type="InterPro" id="IPR042525">
    <property type="entry name" value="Rad52_Rad59_Rad22_sf"/>
</dbReference>
<dbReference type="GO" id="GO:0006312">
    <property type="term" value="P:mitotic recombination"/>
    <property type="evidence" value="ECO:0007669"/>
    <property type="project" value="TreeGrafter"/>
</dbReference>
<dbReference type="EMBL" id="NXII01000003">
    <property type="protein sequence ID" value="RXI42478.1"/>
    <property type="molecule type" value="Genomic_DNA"/>
</dbReference>
<evidence type="ECO:0000313" key="5">
    <source>
        <dbReference type="EMBL" id="RXI42478.1"/>
    </source>
</evidence>
<sequence>MFNKNQLASLNKELDSSRIKTREKGNVSLSYIEGFDVIDTANSIFGYGNWSYLISKLEQVSQEQNHNQNFVVCYKAVVKLIVKDEEHSKSISRQDVGFGTGVSKTLADSHENAGKEAVTDAIKRAMRSFGNQFGNSLYDKSRNHANQDSSYQQNQNYNQRPLQNNQQQQHTYQNDNVNNRAINANANTNFKGVVNQQQTARQNQTQTMQQQVQNPNSRNVNQNPNNQQNNPPPQHSFQNNQTFEYQSLFNLGLDVIEQNGFLIITGENQYSYRDAIKACAFRFDSKSKTWYKPIESAA</sequence>
<dbReference type="Gene3D" id="3.30.390.80">
    <property type="entry name" value="DNA repair protein Rad52/59/22"/>
    <property type="match status" value="1"/>
</dbReference>
<comment type="caution">
    <text evidence="5">The sequence shown here is derived from an EMBL/GenBank/DDBJ whole genome shotgun (WGS) entry which is preliminary data.</text>
</comment>
<dbReference type="InterPro" id="IPR007232">
    <property type="entry name" value="Rad52_Rad59_Rad22"/>
</dbReference>
<keyword evidence="2" id="KW-0227">DNA damage</keyword>
<reference evidence="5 6" key="1">
    <citation type="submission" date="2017-09" db="EMBL/GenBank/DDBJ databases">
        <title>Genomics of the genus Arcobacter.</title>
        <authorList>
            <person name="Perez-Cataluna A."/>
            <person name="Figueras M.J."/>
            <person name="Salas-Masso N."/>
        </authorList>
    </citation>
    <scope>NUCLEOTIDE SEQUENCE [LARGE SCALE GENOMIC DNA]</scope>
    <source>
        <strain evidence="5 6">CECT 7834</strain>
    </source>
</reference>
<gene>
    <name evidence="5" type="ORF">CP963_02965</name>
</gene>
<dbReference type="PANTHER" id="PTHR12132:SF1">
    <property type="entry name" value="DNA REPAIR PROTEIN RAD52 HOMOLOG"/>
    <property type="match status" value="1"/>
</dbReference>
<evidence type="ECO:0000256" key="3">
    <source>
        <dbReference type="ARBA" id="ARBA00023172"/>
    </source>
</evidence>
<evidence type="ECO:0000256" key="1">
    <source>
        <dbReference type="ARBA" id="ARBA00006638"/>
    </source>
</evidence>
<organism evidence="5 6">
    <name type="scientific">Arcobacter cloacae</name>
    <dbReference type="NCBI Taxonomy" id="1054034"/>
    <lineage>
        <taxon>Bacteria</taxon>
        <taxon>Pseudomonadati</taxon>
        <taxon>Campylobacterota</taxon>
        <taxon>Epsilonproteobacteria</taxon>
        <taxon>Campylobacterales</taxon>
        <taxon>Arcobacteraceae</taxon>
        <taxon>Arcobacter</taxon>
    </lineage>
</organism>
<comment type="similarity">
    <text evidence="1">Belongs to the RAD52 family.</text>
</comment>